<evidence type="ECO:0000256" key="1">
    <source>
        <dbReference type="SAM" id="Phobius"/>
    </source>
</evidence>
<dbReference type="Proteomes" id="UP001152797">
    <property type="component" value="Unassembled WGS sequence"/>
</dbReference>
<dbReference type="EMBL" id="CAMXCT020001059">
    <property type="protein sequence ID" value="CAL1139597.1"/>
    <property type="molecule type" value="Genomic_DNA"/>
</dbReference>
<reference evidence="2" key="1">
    <citation type="submission" date="2022-10" db="EMBL/GenBank/DDBJ databases">
        <authorList>
            <person name="Chen Y."/>
            <person name="Dougan E. K."/>
            <person name="Chan C."/>
            <person name="Rhodes N."/>
            <person name="Thang M."/>
        </authorList>
    </citation>
    <scope>NUCLEOTIDE SEQUENCE</scope>
</reference>
<dbReference type="EMBL" id="CAMXCT010001059">
    <property type="protein sequence ID" value="CAI3986222.1"/>
    <property type="molecule type" value="Genomic_DNA"/>
</dbReference>
<keyword evidence="1" id="KW-0472">Membrane</keyword>
<evidence type="ECO:0000313" key="4">
    <source>
        <dbReference type="Proteomes" id="UP001152797"/>
    </source>
</evidence>
<proteinExistence type="predicted"/>
<evidence type="ECO:0000313" key="3">
    <source>
        <dbReference type="EMBL" id="CAL1139597.1"/>
    </source>
</evidence>
<evidence type="ECO:0000313" key="2">
    <source>
        <dbReference type="EMBL" id="CAI3986222.1"/>
    </source>
</evidence>
<organism evidence="2">
    <name type="scientific">Cladocopium goreaui</name>
    <dbReference type="NCBI Taxonomy" id="2562237"/>
    <lineage>
        <taxon>Eukaryota</taxon>
        <taxon>Sar</taxon>
        <taxon>Alveolata</taxon>
        <taxon>Dinophyceae</taxon>
        <taxon>Suessiales</taxon>
        <taxon>Symbiodiniaceae</taxon>
        <taxon>Cladocopium</taxon>
    </lineage>
</organism>
<reference evidence="3" key="2">
    <citation type="submission" date="2024-04" db="EMBL/GenBank/DDBJ databases">
        <authorList>
            <person name="Chen Y."/>
            <person name="Shah S."/>
            <person name="Dougan E. K."/>
            <person name="Thang M."/>
            <person name="Chan C."/>
        </authorList>
    </citation>
    <scope>NUCLEOTIDE SEQUENCE [LARGE SCALE GENOMIC DNA]</scope>
</reference>
<protein>
    <submittedName>
        <fullName evidence="2">Uncharacterized protein</fullName>
    </submittedName>
</protein>
<keyword evidence="4" id="KW-1185">Reference proteome</keyword>
<accession>A0A9P1C667</accession>
<name>A0A9P1C667_9DINO</name>
<feature type="transmembrane region" description="Helical" evidence="1">
    <location>
        <begin position="113"/>
        <end position="136"/>
    </location>
</feature>
<sequence length="146" mass="14978">MASLVAVGYDFRLRSSSGVPRKQGAESRLGPEEAPCSGCSGSFISGPCGAGPQPSRLEIIRAYSLGRGSMGSVQEPTPRQGCQCWRWPLCSWSTFGLASVPCKAGACSSGQPLLLASCIALGGLSMAGVCLPVAVARNQGRCRLAG</sequence>
<dbReference type="EMBL" id="CAMXCT030001059">
    <property type="protein sequence ID" value="CAL4773534.1"/>
    <property type="molecule type" value="Genomic_DNA"/>
</dbReference>
<gene>
    <name evidence="2" type="ORF">C1SCF055_LOCUS13590</name>
</gene>
<dbReference type="AlphaFoldDB" id="A0A9P1C667"/>
<comment type="caution">
    <text evidence="2">The sequence shown here is derived from an EMBL/GenBank/DDBJ whole genome shotgun (WGS) entry which is preliminary data.</text>
</comment>
<keyword evidence="1" id="KW-1133">Transmembrane helix</keyword>
<keyword evidence="1" id="KW-0812">Transmembrane</keyword>